<organism evidence="2 3">
    <name type="scientific">Undibacterium rivi</name>
    <dbReference type="NCBI Taxonomy" id="2828729"/>
    <lineage>
        <taxon>Bacteria</taxon>
        <taxon>Pseudomonadati</taxon>
        <taxon>Pseudomonadota</taxon>
        <taxon>Betaproteobacteria</taxon>
        <taxon>Burkholderiales</taxon>
        <taxon>Oxalobacteraceae</taxon>
        <taxon>Undibacterium</taxon>
    </lineage>
</organism>
<keyword evidence="3" id="KW-1185">Reference proteome</keyword>
<keyword evidence="1" id="KW-0812">Transmembrane</keyword>
<feature type="transmembrane region" description="Helical" evidence="1">
    <location>
        <begin position="113"/>
        <end position="136"/>
    </location>
</feature>
<feature type="transmembrane region" description="Helical" evidence="1">
    <location>
        <begin position="363"/>
        <end position="385"/>
    </location>
</feature>
<dbReference type="EMBL" id="JAGSPK010000005">
    <property type="protein sequence ID" value="MBR7793827.1"/>
    <property type="molecule type" value="Genomic_DNA"/>
</dbReference>
<feature type="transmembrane region" description="Helical" evidence="1">
    <location>
        <begin position="12"/>
        <end position="34"/>
    </location>
</feature>
<evidence type="ECO:0000313" key="2">
    <source>
        <dbReference type="EMBL" id="MBR7793827.1"/>
    </source>
</evidence>
<feature type="transmembrane region" description="Helical" evidence="1">
    <location>
        <begin position="295"/>
        <end position="320"/>
    </location>
</feature>
<feature type="transmembrane region" description="Helical" evidence="1">
    <location>
        <begin position="73"/>
        <end position="93"/>
    </location>
</feature>
<feature type="transmembrane region" description="Helical" evidence="1">
    <location>
        <begin position="156"/>
        <end position="177"/>
    </location>
</feature>
<name>A0ABS5H5M5_9BURK</name>
<comment type="caution">
    <text evidence="2">The sequence shown here is derived from an EMBL/GenBank/DDBJ whole genome shotgun (WGS) entry which is preliminary data.</text>
</comment>
<proteinExistence type="predicted"/>
<feature type="transmembrane region" description="Helical" evidence="1">
    <location>
        <begin position="197"/>
        <end position="214"/>
    </location>
</feature>
<feature type="transmembrane region" description="Helical" evidence="1">
    <location>
        <begin position="264"/>
        <end position="283"/>
    </location>
</feature>
<evidence type="ECO:0000313" key="3">
    <source>
        <dbReference type="Proteomes" id="UP000682982"/>
    </source>
</evidence>
<dbReference type="RefSeq" id="WP_212679761.1">
    <property type="nucleotide sequence ID" value="NZ_JAGSPK010000005.1"/>
</dbReference>
<evidence type="ECO:0000256" key="1">
    <source>
        <dbReference type="SAM" id="Phobius"/>
    </source>
</evidence>
<sequence>MNQEQSFVDRSTGWARIGVACAQALLLFLLYRAATDKVWPATAPQWFFPLFLCGLSLPVITISSLGQMRVSAMLRWLTILALILVLLTQHDWSRRNGLNNGWSLPQGDDRVEFPSPLLFFFSGACLYVAQSLRLAYTQHRQWLGSYPVYFDLSWKLLVQLVFSLIFIGAMFALLFLGAALFSMLKLDFLQHLLRTDWFYIPLAVLSFGCALHLTDMRPAIVRGIRNLLLVLLSWLLPVATLVLAGFLVTLAFSGAELLWQTRHATYLLLSSCVVLVVLINTAFQDGTVLQGSARILRWSARLACLLLPVLAVLALRALQLRITQYGWSTDRLIAFVCAVIAFAYGLAYLRAALAADGLLAKMAVANIAMAYLQLMLVLAMFSPLLDPARVSIEDQLSRLQQGKVSAENFDYFYLRFDGGRYGREALKRLAQEKSLPQAALIREKAAQALSLTHQVPGNQEVKEMPPFEIWPQGGRLPESFLQQPGQKAPNWLTANDAECLIAKTHACDVLVQDMNHDGKPEVLVLDRNNYFGGAMYVDVGAGVWQRQGHVDIQVDDCSKMKDALRTGQAKVVTGWDMLEVAGSRLTVMPDVVKRQRCPP</sequence>
<dbReference type="Proteomes" id="UP000682982">
    <property type="component" value="Unassembled WGS sequence"/>
</dbReference>
<gene>
    <name evidence="2" type="ORF">KDM87_14615</name>
</gene>
<feature type="transmembrane region" description="Helical" evidence="1">
    <location>
        <begin position="226"/>
        <end position="252"/>
    </location>
</feature>
<protein>
    <submittedName>
        <fullName evidence="2">DUF4153 domain-containing protein</fullName>
    </submittedName>
</protein>
<reference evidence="2 3" key="1">
    <citation type="submission" date="2021-04" db="EMBL/GenBank/DDBJ databases">
        <title>novel species isolated from subtropical streams in China.</title>
        <authorList>
            <person name="Lu H."/>
        </authorList>
    </citation>
    <scope>NUCLEOTIDE SEQUENCE [LARGE SCALE GENOMIC DNA]</scope>
    <source>
        <strain evidence="2 3">FT147W</strain>
    </source>
</reference>
<keyword evidence="1" id="KW-0472">Membrane</keyword>
<accession>A0ABS5H5M5</accession>
<feature type="transmembrane region" description="Helical" evidence="1">
    <location>
        <begin position="332"/>
        <end position="351"/>
    </location>
</feature>
<feature type="transmembrane region" description="Helical" evidence="1">
    <location>
        <begin position="46"/>
        <end position="66"/>
    </location>
</feature>
<keyword evidence="1" id="KW-1133">Transmembrane helix</keyword>